<dbReference type="EMBL" id="AZDJ01000022">
    <property type="protein sequence ID" value="KRK72621.1"/>
    <property type="molecule type" value="Genomic_DNA"/>
</dbReference>
<dbReference type="Proteomes" id="UP000051804">
    <property type="component" value="Unassembled WGS sequence"/>
</dbReference>
<dbReference type="Pfam" id="PF00392">
    <property type="entry name" value="GntR"/>
    <property type="match status" value="1"/>
</dbReference>
<keyword evidence="1" id="KW-0805">Transcription regulation</keyword>
<dbReference type="PATRIC" id="fig|1291734.4.peg.1640"/>
<feature type="domain" description="HTH gntR-type" evidence="4">
    <location>
        <begin position="9"/>
        <end position="77"/>
    </location>
</feature>
<dbReference type="OrthoDB" id="162505at2"/>
<evidence type="ECO:0000256" key="2">
    <source>
        <dbReference type="ARBA" id="ARBA00023125"/>
    </source>
</evidence>
<protein>
    <recommendedName>
        <fullName evidence="4">HTH gntR-type domain-containing protein</fullName>
    </recommendedName>
</protein>
<evidence type="ECO:0000313" key="6">
    <source>
        <dbReference type="Proteomes" id="UP000051804"/>
    </source>
</evidence>
<dbReference type="PANTHER" id="PTHR38445:SF10">
    <property type="entry name" value="GNTR-FAMILY TRANSCRIPTIONAL REGULATOR"/>
    <property type="match status" value="1"/>
</dbReference>
<dbReference type="InterPro" id="IPR036388">
    <property type="entry name" value="WH-like_DNA-bd_sf"/>
</dbReference>
<dbReference type="SMART" id="SM00345">
    <property type="entry name" value="HTH_GNTR"/>
    <property type="match status" value="1"/>
</dbReference>
<gene>
    <name evidence="5" type="ORF">FD02_GL001594</name>
</gene>
<organism evidence="5 6">
    <name type="scientific">Lacticaseibacillus nasuensis JCM 17158</name>
    <dbReference type="NCBI Taxonomy" id="1291734"/>
    <lineage>
        <taxon>Bacteria</taxon>
        <taxon>Bacillati</taxon>
        <taxon>Bacillota</taxon>
        <taxon>Bacilli</taxon>
        <taxon>Lactobacillales</taxon>
        <taxon>Lactobacillaceae</taxon>
        <taxon>Lacticaseibacillus</taxon>
    </lineage>
</organism>
<dbReference type="InterPro" id="IPR036390">
    <property type="entry name" value="WH_DNA-bd_sf"/>
</dbReference>
<keyword evidence="2" id="KW-0238">DNA-binding</keyword>
<evidence type="ECO:0000313" key="5">
    <source>
        <dbReference type="EMBL" id="KRK72621.1"/>
    </source>
</evidence>
<reference evidence="5 6" key="1">
    <citation type="journal article" date="2015" name="Genome Announc.">
        <title>Expanding the biotechnology potential of lactobacilli through comparative genomics of 213 strains and associated genera.</title>
        <authorList>
            <person name="Sun Z."/>
            <person name="Harris H.M."/>
            <person name="McCann A."/>
            <person name="Guo C."/>
            <person name="Argimon S."/>
            <person name="Zhang W."/>
            <person name="Yang X."/>
            <person name="Jeffery I.B."/>
            <person name="Cooney J.C."/>
            <person name="Kagawa T.F."/>
            <person name="Liu W."/>
            <person name="Song Y."/>
            <person name="Salvetti E."/>
            <person name="Wrobel A."/>
            <person name="Rasinkangas P."/>
            <person name="Parkhill J."/>
            <person name="Rea M.C."/>
            <person name="O'Sullivan O."/>
            <person name="Ritari J."/>
            <person name="Douillard F.P."/>
            <person name="Paul Ross R."/>
            <person name="Yang R."/>
            <person name="Briner A.E."/>
            <person name="Felis G.E."/>
            <person name="de Vos W.M."/>
            <person name="Barrangou R."/>
            <person name="Klaenhammer T.R."/>
            <person name="Caufield P.W."/>
            <person name="Cui Y."/>
            <person name="Zhang H."/>
            <person name="O'Toole P.W."/>
        </authorList>
    </citation>
    <scope>NUCLEOTIDE SEQUENCE [LARGE SCALE GENOMIC DNA]</scope>
    <source>
        <strain evidence="5 6">JCM 17158</strain>
    </source>
</reference>
<accession>A0A0R1JMQ9</accession>
<dbReference type="Gene3D" id="1.10.10.10">
    <property type="entry name" value="Winged helix-like DNA-binding domain superfamily/Winged helix DNA-binding domain"/>
    <property type="match status" value="1"/>
</dbReference>
<name>A0A0R1JMQ9_9LACO</name>
<dbReference type="STRING" id="1291734.FD02_GL001594"/>
<dbReference type="RefSeq" id="WP_054723537.1">
    <property type="nucleotide sequence ID" value="NZ_AZDJ01000022.1"/>
</dbReference>
<keyword evidence="6" id="KW-1185">Reference proteome</keyword>
<dbReference type="AlphaFoldDB" id="A0A0R1JMQ9"/>
<sequence>MKFDASSVVPLYQQIADQFIAGILSGAFPEQAQIPSTTEVAKTYAINPATVLKGMNVLVDLGLIEKRRGIGMFVVPGAQERIKAKRKHDFYAERIGELVAAAKALDISKAELIVAVEEGYAQ</sequence>
<dbReference type="PROSITE" id="PS50949">
    <property type="entry name" value="HTH_GNTR"/>
    <property type="match status" value="1"/>
</dbReference>
<dbReference type="PANTHER" id="PTHR38445">
    <property type="entry name" value="HTH-TYPE TRANSCRIPTIONAL REPRESSOR YTRA"/>
    <property type="match status" value="1"/>
</dbReference>
<evidence type="ECO:0000256" key="1">
    <source>
        <dbReference type="ARBA" id="ARBA00023015"/>
    </source>
</evidence>
<dbReference type="GO" id="GO:0003700">
    <property type="term" value="F:DNA-binding transcription factor activity"/>
    <property type="evidence" value="ECO:0007669"/>
    <property type="project" value="InterPro"/>
</dbReference>
<evidence type="ECO:0000259" key="4">
    <source>
        <dbReference type="PROSITE" id="PS50949"/>
    </source>
</evidence>
<dbReference type="CDD" id="cd07377">
    <property type="entry name" value="WHTH_GntR"/>
    <property type="match status" value="1"/>
</dbReference>
<dbReference type="SUPFAM" id="SSF46785">
    <property type="entry name" value="Winged helix' DNA-binding domain"/>
    <property type="match status" value="1"/>
</dbReference>
<evidence type="ECO:0000256" key="3">
    <source>
        <dbReference type="ARBA" id="ARBA00023163"/>
    </source>
</evidence>
<proteinExistence type="predicted"/>
<comment type="caution">
    <text evidence="5">The sequence shown here is derived from an EMBL/GenBank/DDBJ whole genome shotgun (WGS) entry which is preliminary data.</text>
</comment>
<dbReference type="InterPro" id="IPR000524">
    <property type="entry name" value="Tscrpt_reg_HTH_GntR"/>
</dbReference>
<dbReference type="GO" id="GO:0003677">
    <property type="term" value="F:DNA binding"/>
    <property type="evidence" value="ECO:0007669"/>
    <property type="project" value="UniProtKB-KW"/>
</dbReference>
<keyword evidence="3" id="KW-0804">Transcription</keyword>